<comment type="subcellular location">
    <subcellularLocation>
        <location evidence="1">Cell membrane</location>
        <topology evidence="1">Multi-pass membrane protein</topology>
    </subcellularLocation>
</comment>
<keyword evidence="3" id="KW-1003">Cell membrane</keyword>
<evidence type="ECO:0000256" key="5">
    <source>
        <dbReference type="ARBA" id="ARBA00022989"/>
    </source>
</evidence>
<reference evidence="9 10" key="1">
    <citation type="submission" date="2023-05" db="EMBL/GenBank/DDBJ databases">
        <title>A 100% complete, gapless, phased diploid assembly of the Scenedesmus obliquus UTEX 3031 genome.</title>
        <authorList>
            <person name="Biondi T.C."/>
            <person name="Hanschen E.R."/>
            <person name="Kwon T."/>
            <person name="Eng W."/>
            <person name="Kruse C.P.S."/>
            <person name="Koehler S.I."/>
            <person name="Kunde Y."/>
            <person name="Gleasner C.D."/>
            <person name="You Mak K.T."/>
            <person name="Polle J."/>
            <person name="Hovde B.T."/>
            <person name="Starkenburg S.R."/>
        </authorList>
    </citation>
    <scope>NUCLEOTIDE SEQUENCE [LARGE SCALE GENOMIC DNA]</scope>
    <source>
        <strain evidence="9 10">DOE0152z</strain>
    </source>
</reference>
<keyword evidence="5 8" id="KW-1133">Transmembrane helix</keyword>
<dbReference type="PANTHER" id="PTHR30003:SF0">
    <property type="entry name" value="GLYCOLATE PERMEASE GLCA-RELATED"/>
    <property type="match status" value="1"/>
</dbReference>
<feature type="transmembrane region" description="Helical" evidence="8">
    <location>
        <begin position="345"/>
        <end position="373"/>
    </location>
</feature>
<gene>
    <name evidence="9" type="ORF">OEZ85_013667</name>
</gene>
<keyword evidence="2" id="KW-0813">Transport</keyword>
<feature type="coiled-coil region" evidence="7">
    <location>
        <begin position="60"/>
        <end position="87"/>
    </location>
</feature>
<dbReference type="Pfam" id="PF02652">
    <property type="entry name" value="Lactate_perm"/>
    <property type="match status" value="1"/>
</dbReference>
<evidence type="ECO:0000313" key="10">
    <source>
        <dbReference type="Proteomes" id="UP001244341"/>
    </source>
</evidence>
<keyword evidence="10" id="KW-1185">Reference proteome</keyword>
<feature type="transmembrane region" description="Helical" evidence="8">
    <location>
        <begin position="298"/>
        <end position="317"/>
    </location>
</feature>
<organism evidence="9 10">
    <name type="scientific">Tetradesmus obliquus</name>
    <name type="common">Green alga</name>
    <name type="synonym">Acutodesmus obliquus</name>
    <dbReference type="NCBI Taxonomy" id="3088"/>
    <lineage>
        <taxon>Eukaryota</taxon>
        <taxon>Viridiplantae</taxon>
        <taxon>Chlorophyta</taxon>
        <taxon>core chlorophytes</taxon>
        <taxon>Chlorophyceae</taxon>
        <taxon>CS clade</taxon>
        <taxon>Sphaeropleales</taxon>
        <taxon>Scenedesmaceae</taxon>
        <taxon>Tetradesmus</taxon>
    </lineage>
</organism>
<evidence type="ECO:0000256" key="1">
    <source>
        <dbReference type="ARBA" id="ARBA00004651"/>
    </source>
</evidence>
<evidence type="ECO:0008006" key="11">
    <source>
        <dbReference type="Google" id="ProtNLM"/>
    </source>
</evidence>
<evidence type="ECO:0000256" key="8">
    <source>
        <dbReference type="SAM" id="Phobius"/>
    </source>
</evidence>
<dbReference type="EMBL" id="CP126224">
    <property type="protein sequence ID" value="WIA24052.1"/>
    <property type="molecule type" value="Genomic_DNA"/>
</dbReference>
<evidence type="ECO:0000256" key="7">
    <source>
        <dbReference type="SAM" id="Coils"/>
    </source>
</evidence>
<proteinExistence type="predicted"/>
<dbReference type="Proteomes" id="UP001244341">
    <property type="component" value="Chromosome 17b"/>
</dbReference>
<dbReference type="PANTHER" id="PTHR30003">
    <property type="entry name" value="L-LACTATE PERMEASE"/>
    <property type="match status" value="1"/>
</dbReference>
<evidence type="ECO:0000256" key="6">
    <source>
        <dbReference type="ARBA" id="ARBA00023136"/>
    </source>
</evidence>
<keyword evidence="4 8" id="KW-0812">Transmembrane</keyword>
<evidence type="ECO:0000256" key="2">
    <source>
        <dbReference type="ARBA" id="ARBA00022448"/>
    </source>
</evidence>
<keyword evidence="7" id="KW-0175">Coiled coil</keyword>
<dbReference type="InterPro" id="IPR003804">
    <property type="entry name" value="Lactate_perm"/>
</dbReference>
<sequence>MAECEELWEDAHSLAALPMLPASLVGATIHHAGITGVSSGAQRGIGVPPVSLTGMPAATLQQLLQHNQQLQQQLAQLQQQHQLHLHQQQQQQQRHRRITIADIESAYEGAPCPECPECSEGPEAQPDIHQAQVYQDQRPQAVRTGTPYWTPFRTGPDSIIQPDLQSQAVRTAVRPLRPESQAGAGPVRTLVRTTSAGLRQGPPVRTLVRTTSAGLQLEQRALGVLEVVCRTLPVWLTVLLLLLTRVQQFKVQAAFQSTEPSFTLQLGTLGTFKLSAALVLQLQQIFLLPGVSWKYETLYVPCLLPFVVAGLVTAALYRDEMRQQQLPFYVMFTHSWRKMKGTFPALLGAMVLSELISAGGAASPAFIIGFYLSQWMGRGYLAAAGFIGAIGSFISGSVMAGNMTFGAIQKVAAERIGVPVTSMLAVQVAGSCAGKMMCMSNILSAKVLMNLGQVREGKVVRRTAPIALLFVLLSQALGLVFTLGGVWPDAPLPSSSSGG</sequence>
<feature type="transmembrane region" description="Helical" evidence="8">
    <location>
        <begin position="379"/>
        <end position="400"/>
    </location>
</feature>
<evidence type="ECO:0000256" key="4">
    <source>
        <dbReference type="ARBA" id="ARBA00022692"/>
    </source>
</evidence>
<evidence type="ECO:0000256" key="3">
    <source>
        <dbReference type="ARBA" id="ARBA00022475"/>
    </source>
</evidence>
<accession>A0ABY8UR26</accession>
<name>A0ABY8UR26_TETOB</name>
<feature type="transmembrane region" description="Helical" evidence="8">
    <location>
        <begin position="466"/>
        <end position="487"/>
    </location>
</feature>
<protein>
    <recommendedName>
        <fullName evidence="11">Lactate permease</fullName>
    </recommendedName>
</protein>
<keyword evidence="6 8" id="KW-0472">Membrane</keyword>
<evidence type="ECO:0000313" key="9">
    <source>
        <dbReference type="EMBL" id="WIA24052.1"/>
    </source>
</evidence>